<protein>
    <recommendedName>
        <fullName evidence="2">Phosphoglycerate mutase (2,3-diphosphoglycerate-dependent)</fullName>
    </recommendedName>
</protein>
<dbReference type="PANTHER" id="PTHR48100:SF44">
    <property type="entry name" value="PHOSPHATASE C1620.13-RELATED"/>
    <property type="match status" value="1"/>
</dbReference>
<dbReference type="PROSITE" id="PS00175">
    <property type="entry name" value="PG_MUTASE"/>
    <property type="match status" value="1"/>
</dbReference>
<sequence length="252" mass="28282">MAQVGSSCTQLVAPFRVSFTSQCDGLERMDGERQDKVVILIRHGQSNGNVRFGAFGKCLRALSRCRCPDCTTIGMCFDLFRVILCCDIKNMLRDPELSDVGKAQVASVARQFQDRDFVKSEGVTLVVHSDMRRTRATCEGLFASSDVQILGDRTFREWDLCETCVCGSDGNWDARVKACRHWIAARPEKRIAVVGHAMLFQAFQQRSGTRHFNNVEVRRCNFDVRTMRFDAGEVIFTPHLGPEDSELVGASD</sequence>
<dbReference type="PANTHER" id="PTHR48100">
    <property type="entry name" value="BROAD-SPECIFICITY PHOSPHATASE YOR283W-RELATED"/>
    <property type="match status" value="1"/>
</dbReference>
<dbReference type="GO" id="GO:0016791">
    <property type="term" value="F:phosphatase activity"/>
    <property type="evidence" value="ECO:0007669"/>
    <property type="project" value="TreeGrafter"/>
</dbReference>
<accession>A0A7S0ARV7</accession>
<dbReference type="InterPro" id="IPR013078">
    <property type="entry name" value="His_Pase_superF_clade-1"/>
</dbReference>
<dbReference type="GO" id="GO:0005829">
    <property type="term" value="C:cytosol"/>
    <property type="evidence" value="ECO:0007669"/>
    <property type="project" value="TreeGrafter"/>
</dbReference>
<organism evidence="1">
    <name type="scientific">Pyrodinium bahamense</name>
    <dbReference type="NCBI Taxonomy" id="73915"/>
    <lineage>
        <taxon>Eukaryota</taxon>
        <taxon>Sar</taxon>
        <taxon>Alveolata</taxon>
        <taxon>Dinophyceae</taxon>
        <taxon>Gonyaulacales</taxon>
        <taxon>Pyrocystaceae</taxon>
        <taxon>Pyrodinium</taxon>
    </lineage>
</organism>
<name>A0A7S0ARV7_9DINO</name>
<gene>
    <name evidence="1" type="ORF">PBAH0796_LOCUS20967</name>
</gene>
<dbReference type="Pfam" id="PF00300">
    <property type="entry name" value="His_Phos_1"/>
    <property type="match status" value="1"/>
</dbReference>
<dbReference type="InterPro" id="IPR001345">
    <property type="entry name" value="PG/BPGM_mutase_AS"/>
</dbReference>
<dbReference type="EMBL" id="HBEG01034307">
    <property type="protein sequence ID" value="CAD8372629.1"/>
    <property type="molecule type" value="Transcribed_RNA"/>
</dbReference>
<proteinExistence type="predicted"/>
<evidence type="ECO:0008006" key="2">
    <source>
        <dbReference type="Google" id="ProtNLM"/>
    </source>
</evidence>
<evidence type="ECO:0000313" key="1">
    <source>
        <dbReference type="EMBL" id="CAD8372629.1"/>
    </source>
</evidence>
<dbReference type="SUPFAM" id="SSF53254">
    <property type="entry name" value="Phosphoglycerate mutase-like"/>
    <property type="match status" value="1"/>
</dbReference>
<dbReference type="Gene3D" id="3.40.50.1240">
    <property type="entry name" value="Phosphoglycerate mutase-like"/>
    <property type="match status" value="1"/>
</dbReference>
<dbReference type="InterPro" id="IPR029033">
    <property type="entry name" value="His_PPase_superfam"/>
</dbReference>
<dbReference type="AlphaFoldDB" id="A0A7S0ARV7"/>
<dbReference type="InterPro" id="IPR050275">
    <property type="entry name" value="PGM_Phosphatase"/>
</dbReference>
<reference evidence="1" key="1">
    <citation type="submission" date="2021-01" db="EMBL/GenBank/DDBJ databases">
        <authorList>
            <person name="Corre E."/>
            <person name="Pelletier E."/>
            <person name="Niang G."/>
            <person name="Scheremetjew M."/>
            <person name="Finn R."/>
            <person name="Kale V."/>
            <person name="Holt S."/>
            <person name="Cochrane G."/>
            <person name="Meng A."/>
            <person name="Brown T."/>
            <person name="Cohen L."/>
        </authorList>
    </citation>
    <scope>NUCLEOTIDE SEQUENCE</scope>
    <source>
        <strain evidence="1">Pbaha01</strain>
    </source>
</reference>